<dbReference type="AlphaFoldDB" id="A0A0G4GYS8"/>
<protein>
    <submittedName>
        <fullName evidence="1">Uncharacterized protein</fullName>
    </submittedName>
</protein>
<reference evidence="1 2" key="1">
    <citation type="submission" date="2014-11" db="EMBL/GenBank/DDBJ databases">
        <authorList>
            <person name="Zhu J."/>
            <person name="Qi W."/>
            <person name="Song R."/>
        </authorList>
    </citation>
    <scope>NUCLEOTIDE SEQUENCE [LARGE SCALE GENOMIC DNA]</scope>
</reference>
<gene>
    <name evidence="1" type="ORF">Vbra_19062</name>
</gene>
<keyword evidence="2" id="KW-1185">Reference proteome</keyword>
<dbReference type="VEuPathDB" id="CryptoDB:Vbra_19062"/>
<evidence type="ECO:0000313" key="2">
    <source>
        <dbReference type="Proteomes" id="UP000041254"/>
    </source>
</evidence>
<dbReference type="PhylomeDB" id="A0A0G4GYS8"/>
<evidence type="ECO:0000313" key="1">
    <source>
        <dbReference type="EMBL" id="CEM36095.1"/>
    </source>
</evidence>
<proteinExistence type="predicted"/>
<dbReference type="EMBL" id="CDMY01000878">
    <property type="protein sequence ID" value="CEM36095.1"/>
    <property type="molecule type" value="Genomic_DNA"/>
</dbReference>
<dbReference type="Proteomes" id="UP000041254">
    <property type="component" value="Unassembled WGS sequence"/>
</dbReference>
<organism evidence="1 2">
    <name type="scientific">Vitrella brassicaformis (strain CCMP3155)</name>
    <dbReference type="NCBI Taxonomy" id="1169540"/>
    <lineage>
        <taxon>Eukaryota</taxon>
        <taxon>Sar</taxon>
        <taxon>Alveolata</taxon>
        <taxon>Colpodellida</taxon>
        <taxon>Vitrellaceae</taxon>
        <taxon>Vitrella</taxon>
    </lineage>
</organism>
<sequence>MAAQLQRCVAEVRRTADDYHRRAQRISDIQRRLEAHAGLLGNDNLLSREQQEHLWAQYRICVSVMKDIRREDSLAEQDALIALAEEKLQIVEQFLAKPAVFPPRLMALPDTLIFTILSPLLGTRTIIGRLSPTHPSLHSLATNPAMHTTVHFDGSERPGTDTDPDEQELSAWLPRLSKAKNAFVRWPVYEWAAKMVEAMRVTLESLDVDSYSIPEIPEDDGLCYCPRQGWQKGQGALIFPKLTKVKVGGWWIRVPCKRTWGLTAVQDLHIRDETFDGEDWHGRLAEAPFAASWKRWSPGPHHITLEHTSHDPDAPPSEPWALRHVVASEILSPSVKYLHGVKVAGSPIPGEPSPLISRPQVESLHATVVGENVTTSHIEELHWIRKHWTAPAPAVNLHTTGDLTFSTAVLAEPALLADMAILAPSLAALASVVTSVDLVFDSALVDTLEGYRGFCINVSLLFSSAVFDRATRLVGVDTHIDGLVSKLSHAFPSVTTFLLPMQDTTGESMAWAIDAVGMLRALETIEFTSGGSGRSSTSSVPECDSIGPCLHMMGVFSPSVCSLAFEEQTGQSDQREGLRERIRHITLEVDLSDDTPPPPRLLALPDTLIFGHLSPLLGTQTIISRLSPTHPSLHSLATNPAMHTTVHFDGTELTAPT</sequence>
<accession>A0A0G4GYS8</accession>
<name>A0A0G4GYS8_VITBC</name>
<dbReference type="InParanoid" id="A0A0G4GYS8"/>